<dbReference type="STRING" id="1293597.FC20_GL000905"/>
<keyword evidence="5" id="KW-1185">Reference proteome</keyword>
<dbReference type="InterPro" id="IPR011528">
    <property type="entry name" value="NERD"/>
</dbReference>
<accession>A0A0R1M736</accession>
<comment type="caution">
    <text evidence="4">The sequence shown here is derived from an EMBL/GenBank/DDBJ whole genome shotgun (WGS) entry which is preliminary data.</text>
</comment>
<organism evidence="4 5">
    <name type="scientific">Lactobacillus equicursoris DSM 19284 = JCM 14600 = CIP 110162</name>
    <dbReference type="NCBI Taxonomy" id="1293597"/>
    <lineage>
        <taxon>Bacteria</taxon>
        <taxon>Bacillati</taxon>
        <taxon>Bacillota</taxon>
        <taxon>Bacilli</taxon>
        <taxon>Lactobacillales</taxon>
        <taxon>Lactobacillaceae</taxon>
        <taxon>Lactobacillus</taxon>
    </lineage>
</organism>
<dbReference type="InterPro" id="IPR000525">
    <property type="entry name" value="Initiator_Rep_WH1"/>
</dbReference>
<dbReference type="PATRIC" id="fig|1293597.4.peg.978"/>
<dbReference type="GO" id="GO:0003887">
    <property type="term" value="F:DNA-directed DNA polymerase activity"/>
    <property type="evidence" value="ECO:0007669"/>
    <property type="project" value="InterPro"/>
</dbReference>
<comment type="similarity">
    <text evidence="1">Belongs to the initiator RepB protein family.</text>
</comment>
<sequence length="532" mass="60022">MIFMKKALINNWFSLGADNGAAVSSAIAAEQLVNPDYDRSRQLSCENAAGLRWVNGVLKQAGDFLGPVLTQAQLEHTENLLAGDAGEQEVRQLVCKLRGSSFVDQHDVLLPYEYGEPGRRTFANQIDSLVICSSGIYCLEVKTRNVKGTVFDFQDLAPGIYDQISYHQAAVQAALEAAGCAVDPNLIKSIVVVVDRGGKPKLTFKNQQFLVEHGARVVGLDGPSHLLSRGFDKCWLSVSDVQNLERLILARRLRDPRYYSENVCFNLTPGLLNQVRLLDMEHRFGVPVEQNVTYNAALNDLSMAGLSGSQQNFFWLIVGQLFRNAGQPVVLTARELKKMGDYRSNEVNQFNKAMSGLAAVMWTMPFFASAEYESRKLAVTLKRQYVPTFSMYSSESISWNNLLFRKIGNKFGKTLFRKLVQCANDGYCALPIQDLRHLLGVPKGYRNNQILKQIDDSMIYLAPFFENLGYRIERGKSRRIIGINFSFKRCNPRFLLSLEHEEKYLRNIATNSCLTPPDKKHAKEIFIKNYLR</sequence>
<dbReference type="GO" id="GO:0006270">
    <property type="term" value="P:DNA replication initiation"/>
    <property type="evidence" value="ECO:0007669"/>
    <property type="project" value="InterPro"/>
</dbReference>
<gene>
    <name evidence="4" type="ORF">FC20_GL000905</name>
</gene>
<dbReference type="Pfam" id="PF08378">
    <property type="entry name" value="NERD"/>
    <property type="match status" value="1"/>
</dbReference>
<feature type="domain" description="NERD" evidence="3">
    <location>
        <begin position="83"/>
        <end position="193"/>
    </location>
</feature>
<evidence type="ECO:0000259" key="3">
    <source>
        <dbReference type="Pfam" id="PF08378"/>
    </source>
</evidence>
<reference evidence="4 5" key="1">
    <citation type="journal article" date="2015" name="Genome Announc.">
        <title>Expanding the biotechnology potential of lactobacilli through comparative genomics of 213 strains and associated genera.</title>
        <authorList>
            <person name="Sun Z."/>
            <person name="Harris H.M."/>
            <person name="McCann A."/>
            <person name="Guo C."/>
            <person name="Argimon S."/>
            <person name="Zhang W."/>
            <person name="Yang X."/>
            <person name="Jeffery I.B."/>
            <person name="Cooney J.C."/>
            <person name="Kagawa T.F."/>
            <person name="Liu W."/>
            <person name="Song Y."/>
            <person name="Salvetti E."/>
            <person name="Wrobel A."/>
            <person name="Rasinkangas P."/>
            <person name="Parkhill J."/>
            <person name="Rea M.C."/>
            <person name="O'Sullivan O."/>
            <person name="Ritari J."/>
            <person name="Douillard F.P."/>
            <person name="Paul Ross R."/>
            <person name="Yang R."/>
            <person name="Briner A.E."/>
            <person name="Felis G.E."/>
            <person name="de Vos W.M."/>
            <person name="Barrangou R."/>
            <person name="Klaenhammer T.R."/>
            <person name="Caufield P.W."/>
            <person name="Cui Y."/>
            <person name="Zhang H."/>
            <person name="O'Toole P.W."/>
        </authorList>
    </citation>
    <scope>NUCLEOTIDE SEQUENCE [LARGE SCALE GENOMIC DNA]</scope>
    <source>
        <strain evidence="4 5">DSM 19284</strain>
    </source>
</reference>
<evidence type="ECO:0000313" key="5">
    <source>
        <dbReference type="Proteomes" id="UP000051074"/>
    </source>
</evidence>
<dbReference type="Pfam" id="PF01051">
    <property type="entry name" value="Rep3_N"/>
    <property type="match status" value="1"/>
</dbReference>
<dbReference type="eggNOG" id="COG5527">
    <property type="taxonomic scope" value="Bacteria"/>
</dbReference>
<evidence type="ECO:0000256" key="1">
    <source>
        <dbReference type="ARBA" id="ARBA00038283"/>
    </source>
</evidence>
<evidence type="ECO:0000313" key="4">
    <source>
        <dbReference type="EMBL" id="KRL01444.1"/>
    </source>
</evidence>
<name>A0A0R1M736_9LACO</name>
<dbReference type="EMBL" id="AZDU01000028">
    <property type="protein sequence ID" value="KRL01444.1"/>
    <property type="molecule type" value="Genomic_DNA"/>
</dbReference>
<proteinExistence type="inferred from homology"/>
<dbReference type="AlphaFoldDB" id="A0A0R1M736"/>
<evidence type="ECO:0000259" key="2">
    <source>
        <dbReference type="Pfam" id="PF01051"/>
    </source>
</evidence>
<protein>
    <submittedName>
        <fullName evidence="4">Replication protein</fullName>
    </submittedName>
</protein>
<dbReference type="Proteomes" id="UP000051074">
    <property type="component" value="Unassembled WGS sequence"/>
</dbReference>
<feature type="domain" description="Initiator Rep protein WH1" evidence="2">
    <location>
        <begin position="292"/>
        <end position="417"/>
    </location>
</feature>